<feature type="compositionally biased region" description="Basic and acidic residues" evidence="1">
    <location>
        <begin position="87"/>
        <end position="110"/>
    </location>
</feature>
<sequence>MAKDRKSDKLKRLVSVQRHLEKVAETELASTVRQRQEVGNSMGVVMDAISSLNELHRPFARNYAERFSRLMFRDQQLSNLQRTHEAQMLKERTKGDRLEDRMKEARGLEERAEEDEAVYDLLDMTMANTTPASSKVRTS</sequence>
<dbReference type="AlphaFoldDB" id="A0A7W6K3P9"/>
<gene>
    <name evidence="2" type="ORF">GGQ66_003186</name>
</gene>
<accession>A0A7W6K3P9</accession>
<keyword evidence="3" id="KW-1185">Reference proteome</keyword>
<dbReference type="GO" id="GO:0004812">
    <property type="term" value="F:aminoacyl-tRNA ligase activity"/>
    <property type="evidence" value="ECO:0007669"/>
    <property type="project" value="UniProtKB-KW"/>
</dbReference>
<keyword evidence="2" id="KW-0030">Aminoacyl-tRNA synthetase</keyword>
<name>A0A7W6K3P9_9HYPH</name>
<keyword evidence="2" id="KW-0436">Ligase</keyword>
<evidence type="ECO:0000313" key="2">
    <source>
        <dbReference type="EMBL" id="MBB4104608.1"/>
    </source>
</evidence>
<dbReference type="RefSeq" id="WP_183793691.1">
    <property type="nucleotide sequence ID" value="NZ_JACIDU010000013.1"/>
</dbReference>
<proteinExistence type="predicted"/>
<organism evidence="2 3">
    <name type="scientific">Allorhizobium borbori</name>
    <dbReference type="NCBI Taxonomy" id="485907"/>
    <lineage>
        <taxon>Bacteria</taxon>
        <taxon>Pseudomonadati</taxon>
        <taxon>Pseudomonadota</taxon>
        <taxon>Alphaproteobacteria</taxon>
        <taxon>Hyphomicrobiales</taxon>
        <taxon>Rhizobiaceae</taxon>
        <taxon>Rhizobium/Agrobacterium group</taxon>
        <taxon>Allorhizobium</taxon>
    </lineage>
</organism>
<evidence type="ECO:0000256" key="1">
    <source>
        <dbReference type="SAM" id="MobiDB-lite"/>
    </source>
</evidence>
<reference evidence="2 3" key="1">
    <citation type="submission" date="2020-08" db="EMBL/GenBank/DDBJ databases">
        <title>Genomic Encyclopedia of Type Strains, Phase IV (KMG-IV): sequencing the most valuable type-strain genomes for metagenomic binning, comparative biology and taxonomic classification.</title>
        <authorList>
            <person name="Goeker M."/>
        </authorList>
    </citation>
    <scope>NUCLEOTIDE SEQUENCE [LARGE SCALE GENOMIC DNA]</scope>
    <source>
        <strain evidence="2 3">DSM 26385</strain>
    </source>
</reference>
<evidence type="ECO:0000313" key="3">
    <source>
        <dbReference type="Proteomes" id="UP000584824"/>
    </source>
</evidence>
<feature type="region of interest" description="Disordered" evidence="1">
    <location>
        <begin position="87"/>
        <end position="112"/>
    </location>
</feature>
<comment type="caution">
    <text evidence="2">The sequence shown here is derived from an EMBL/GenBank/DDBJ whole genome shotgun (WGS) entry which is preliminary data.</text>
</comment>
<dbReference type="EMBL" id="JACIDU010000013">
    <property type="protein sequence ID" value="MBB4104608.1"/>
    <property type="molecule type" value="Genomic_DNA"/>
</dbReference>
<protein>
    <submittedName>
        <fullName evidence="2">Methionyl-tRNA synthetase</fullName>
    </submittedName>
</protein>
<dbReference type="Proteomes" id="UP000584824">
    <property type="component" value="Unassembled WGS sequence"/>
</dbReference>